<sequence>MKKIVITTIAIAVLVLMTCFFSKSEVSVPSHAAGIGDIGNSLVTKHYDDGNGHQVRDPAKGDLPTYITFKPETKQYQFGYGDRKIWEQNFQNKFLWYSITEPDPVLRNNANMDLTQMYENNVYRNNTNYYQLVKPGIKGLWQNVKWGAVEPGKQSIESFNRVLAQSGGVLGTSGTTKFTNQGVAPDLYGKMLEFRYAGVSESGYPIPNPYFPADYPTKFDSDWRPANLAWIDEPWNHGKTIKTEYDADYDPNDPIEWAKFERKVQLFIKYLFPSNPELRRPDMDLWDDAADWARKFTLHNDPSVSTGVVTGFQTNGYYASFVLKSPPQPNLRLTLFKVTEKDTGKVVGLMTRNADDNSDTTTYWQINNQEVERGKTYVVTATVKNMVVDGLGNHPTNYTTPIRMRSMVANDDDSHIDGKWTTEPNENVIPGINVDPATRIYSISYGGSVTFDKTKDDNDSNNTNVQTWEFTVPNSPAELKNEFVYAAALSQGFYLKGDDSYTDDNIGRLRFHVKPEDIGVVPEKIQLIDPSGNVTNDVVPGVPYTIRFTVRKYKGNTPVGEPGNYYNPFAALYVNVTDNAAVYKRYDKVEATETLYKEGDEVVIELKDAIVPSVPTIHVDYGIYWFNRSPQYANQSSDPTNDDASKTWRSVNNFSVSNFTIKPSSVISPNSTSYETLTFDFIANNKNPESQPKNVLIQIKDKYGSIVKSQVVNLPANEEYPISWTVSNVPIQNSSNGTENQFMLEINPAPRQYVETSTDGTDPYLDNVAYNSVMGHQASAQSHACLTVHTQNNWTTTHYIHEWYGYLQTVSWCGELGCYSYSYCVTTYSYYYTQTVNYYESYQITKVLFRSKLTKDKYGGDGWIDITNQPGQVKAGYGFEIKFITQYQTNTYSASPKPWYSGCSGKSVSPVYGSYVSAPNILYVTMPFKDNYGDNVTYTLYGSNSGSWDNLTQTYEMPYHNAFNLENTREVFVNETARDGDYQIKVNTYPYFYGSYDKPRTPYFLCDSKQVTIRVQGSYHDDVKSHLVQ</sequence>
<evidence type="ECO:0000313" key="2">
    <source>
        <dbReference type="Proteomes" id="UP000031967"/>
    </source>
</evidence>
<dbReference type="EMBL" id="JXAK01000054">
    <property type="protein sequence ID" value="KIL38680.1"/>
    <property type="molecule type" value="Genomic_DNA"/>
</dbReference>
<reference evidence="1 2" key="1">
    <citation type="submission" date="2014-12" db="EMBL/GenBank/DDBJ databases">
        <title>Draft genome sequence of Paenibacillus kamchatkensis strain B-2647.</title>
        <authorList>
            <person name="Karlyshev A.V."/>
            <person name="Kudryashova E.B."/>
        </authorList>
    </citation>
    <scope>NUCLEOTIDE SEQUENCE [LARGE SCALE GENOMIC DNA]</scope>
    <source>
        <strain evidence="1 2">VKM B-2647</strain>
    </source>
</reference>
<accession>A0ABR5ADL3</accession>
<evidence type="ECO:0000313" key="1">
    <source>
        <dbReference type="EMBL" id="KIL38680.1"/>
    </source>
</evidence>
<dbReference type="RefSeq" id="WP_041050648.1">
    <property type="nucleotide sequence ID" value="NZ_JXAK01000054.1"/>
</dbReference>
<protein>
    <submittedName>
        <fullName evidence="1">Uncharacterized protein</fullName>
    </submittedName>
</protein>
<comment type="caution">
    <text evidence="1">The sequence shown here is derived from an EMBL/GenBank/DDBJ whole genome shotgun (WGS) entry which is preliminary data.</text>
</comment>
<proteinExistence type="predicted"/>
<keyword evidence="2" id="KW-1185">Reference proteome</keyword>
<name>A0ABR5ADL3_9BACL</name>
<gene>
    <name evidence="1" type="ORF">SD70_24845</name>
</gene>
<organism evidence="1 2">
    <name type="scientific">Gordoniibacillus kamchatkensis</name>
    <dbReference type="NCBI Taxonomy" id="1590651"/>
    <lineage>
        <taxon>Bacteria</taxon>
        <taxon>Bacillati</taxon>
        <taxon>Bacillota</taxon>
        <taxon>Bacilli</taxon>
        <taxon>Bacillales</taxon>
        <taxon>Paenibacillaceae</taxon>
        <taxon>Gordoniibacillus</taxon>
    </lineage>
</organism>
<dbReference type="Proteomes" id="UP000031967">
    <property type="component" value="Unassembled WGS sequence"/>
</dbReference>